<proteinExistence type="predicted"/>
<reference evidence="1 2" key="1">
    <citation type="submission" date="2020-01" db="EMBL/GenBank/DDBJ databases">
        <title>Patterns of diversity and host range of bacteriophage communities associated with bean-nodulatin bacteria.</title>
        <authorList>
            <person name="Vann Cauwenberghe J."/>
            <person name="Santamaria R.I."/>
            <person name="Bustos P."/>
            <person name="Juarez S."/>
            <person name="Gonzalez V."/>
        </authorList>
    </citation>
    <scope>NUCLEOTIDE SEQUENCE [LARGE SCALE GENOMIC DNA]</scope>
</reference>
<dbReference type="Proteomes" id="UP000629603">
    <property type="component" value="Segment"/>
</dbReference>
<protein>
    <submittedName>
        <fullName evidence="1">Uncharacterized protein</fullName>
    </submittedName>
</protein>
<organism evidence="1 2">
    <name type="scientific">Rhizobium phage RHph_TM30</name>
    <dbReference type="NCBI Taxonomy" id="2509764"/>
    <lineage>
        <taxon>Viruses</taxon>
        <taxon>Duplodnaviria</taxon>
        <taxon>Heunggongvirae</taxon>
        <taxon>Uroviricota</taxon>
        <taxon>Caudoviricetes</taxon>
        <taxon>Kleczkowskaviridae</taxon>
        <taxon>Cuauhnahuacvirus</taxon>
        <taxon>Cuauhnahuacvirus TM30</taxon>
    </lineage>
</organism>
<dbReference type="EMBL" id="MN988521">
    <property type="protein sequence ID" value="QIG71443.1"/>
    <property type="molecule type" value="Genomic_DNA"/>
</dbReference>
<evidence type="ECO:0000313" key="2">
    <source>
        <dbReference type="Proteomes" id="UP000629603"/>
    </source>
</evidence>
<gene>
    <name evidence="1" type="ORF">EVB93_356</name>
</gene>
<evidence type="ECO:0000313" key="1">
    <source>
        <dbReference type="EMBL" id="QIG71443.1"/>
    </source>
</evidence>
<keyword evidence="2" id="KW-1185">Reference proteome</keyword>
<sequence>MAKKTEVKPELGQEDPTRVIEYTHTFVEVSASEPSLLYRSSEDRKTMNPVRGTIVVENDTGKRFRYKGEFTWDEV</sequence>
<name>A0A7S5R5E0_9CAUD</name>
<accession>A0A7S5R5E0</accession>